<keyword evidence="1" id="KW-0472">Membrane</keyword>
<feature type="transmembrane region" description="Helical" evidence="1">
    <location>
        <begin position="33"/>
        <end position="63"/>
    </location>
</feature>
<protein>
    <submittedName>
        <fullName evidence="3">VanZ like family protein</fullName>
    </submittedName>
</protein>
<sequence>MLIDFDIVTIIIGLAIYSGICLFIRCKYKPSRVYYIFSTIMFIYIMAVIKITIFPLVMIGLPSNITESINLIPFHNGFGRTDVLNFLMTLPFGMILPFVTKSKTIKSVSIKGFMLGCLVEILQLLEILFTDGFSVKIVDVNDVIFNLGGTVAGYLVMCLVSKLIDRPSKKGRVFMKYVFDVLDGVKLV</sequence>
<dbReference type="InterPro" id="IPR006976">
    <property type="entry name" value="VanZ-like"/>
</dbReference>
<feature type="domain" description="VanZ-like" evidence="2">
    <location>
        <begin position="42"/>
        <end position="159"/>
    </location>
</feature>
<feature type="transmembrane region" description="Helical" evidence="1">
    <location>
        <begin position="112"/>
        <end position="131"/>
    </location>
</feature>
<dbReference type="InterPro" id="IPR053150">
    <property type="entry name" value="Teicoplanin_resist-assoc"/>
</dbReference>
<feature type="transmembrane region" description="Helical" evidence="1">
    <location>
        <begin position="83"/>
        <end position="100"/>
    </location>
</feature>
<feature type="transmembrane region" description="Helical" evidence="1">
    <location>
        <begin position="143"/>
        <end position="164"/>
    </location>
</feature>
<reference evidence="3 4" key="1">
    <citation type="submission" date="2016-10" db="EMBL/GenBank/DDBJ databases">
        <authorList>
            <person name="de Groot N.N."/>
        </authorList>
    </citation>
    <scope>NUCLEOTIDE SEQUENCE [LARGE SCALE GENOMIC DNA]</scope>
    <source>
        <strain evidence="3 4">DSM 3217</strain>
    </source>
</reference>
<keyword evidence="1" id="KW-0812">Transmembrane</keyword>
<dbReference type="OrthoDB" id="9805025at2"/>
<dbReference type="PANTHER" id="PTHR36834">
    <property type="entry name" value="MEMBRANE PROTEIN-RELATED"/>
    <property type="match status" value="1"/>
</dbReference>
<dbReference type="Pfam" id="PF04892">
    <property type="entry name" value="VanZ"/>
    <property type="match status" value="1"/>
</dbReference>
<dbReference type="PANTHER" id="PTHR36834:SF1">
    <property type="entry name" value="INTEGRAL MEMBRANE PROTEIN"/>
    <property type="match status" value="1"/>
</dbReference>
<evidence type="ECO:0000259" key="2">
    <source>
        <dbReference type="Pfam" id="PF04892"/>
    </source>
</evidence>
<dbReference type="AlphaFoldDB" id="A0A1G6A7N2"/>
<evidence type="ECO:0000313" key="4">
    <source>
        <dbReference type="Proteomes" id="UP000199228"/>
    </source>
</evidence>
<feature type="transmembrane region" description="Helical" evidence="1">
    <location>
        <begin position="6"/>
        <end position="26"/>
    </location>
</feature>
<proteinExistence type="predicted"/>
<organism evidence="3 4">
    <name type="scientific">Eubacterium oxidoreducens</name>
    <dbReference type="NCBI Taxonomy" id="1732"/>
    <lineage>
        <taxon>Bacteria</taxon>
        <taxon>Bacillati</taxon>
        <taxon>Bacillota</taxon>
        <taxon>Clostridia</taxon>
        <taxon>Eubacteriales</taxon>
        <taxon>Eubacteriaceae</taxon>
        <taxon>Eubacterium</taxon>
    </lineage>
</organism>
<name>A0A1G6A7N2_EUBOX</name>
<gene>
    <name evidence="3" type="ORF">SAMN02910417_00321</name>
</gene>
<dbReference type="EMBL" id="FMXR01000004">
    <property type="protein sequence ID" value="SDB04063.1"/>
    <property type="molecule type" value="Genomic_DNA"/>
</dbReference>
<evidence type="ECO:0000256" key="1">
    <source>
        <dbReference type="SAM" id="Phobius"/>
    </source>
</evidence>
<keyword evidence="4" id="KW-1185">Reference proteome</keyword>
<evidence type="ECO:0000313" key="3">
    <source>
        <dbReference type="EMBL" id="SDB04063.1"/>
    </source>
</evidence>
<keyword evidence="1" id="KW-1133">Transmembrane helix</keyword>
<dbReference type="STRING" id="1732.SAMN02910417_00321"/>
<dbReference type="Proteomes" id="UP000199228">
    <property type="component" value="Unassembled WGS sequence"/>
</dbReference>
<accession>A0A1G6A7N2</accession>